<sequence length="351" mass="39203">MANQQLRIGAISYPFLFQTIGGLQIQVWETVAAVQRQGHAMRLVDVNRDNFADFDLIHVFAAIHGTDMIAKQARDLGIPVVMSPLVRQHWTRSVGRRARWLESLVGRLTGWHVTTNYRQIHRGLHLSQQLIALGQQEKDDLIQCFEVPAERVTIVPNGIPGRYFQATPDLACERFGLRPGYILCVGSIEPHKNQLGLARAAQGLGLDIIFIGQCMPAHQAYLDEVLKLPGTRHLGSMNYDDPALPSAYAAAGVTALVSQQEVMPLVTLESLATGTPALVTRNHSMGLSFPSPLLREVDPNNESQIRQHLIDLTRQRPDAQACRQAVRQFSWDAVARDLIAVYEDVMTRERR</sequence>
<evidence type="ECO:0000313" key="2">
    <source>
        <dbReference type="Proteomes" id="UP001076464"/>
    </source>
</evidence>
<protein>
    <submittedName>
        <fullName evidence="1">Glycosyltransferase</fullName>
    </submittedName>
</protein>
<keyword evidence="2" id="KW-1185">Reference proteome</keyword>
<gene>
    <name evidence="1" type="ORF">NYO99_06565</name>
</gene>
<reference evidence="1" key="1">
    <citation type="submission" date="2022-08" db="EMBL/GenBank/DDBJ databases">
        <title>Genome sequencing of Pelomonas sp. UHG3.</title>
        <authorList>
            <person name="So Y."/>
        </authorList>
    </citation>
    <scope>NUCLEOTIDE SEQUENCE</scope>
    <source>
        <strain evidence="1">UHG3</strain>
    </source>
</reference>
<dbReference type="EMBL" id="JAPPUY010000001">
    <property type="protein sequence ID" value="MCY4744632.1"/>
    <property type="molecule type" value="Genomic_DNA"/>
</dbReference>
<proteinExistence type="predicted"/>
<accession>A0ACC6C896</accession>
<comment type="caution">
    <text evidence="1">The sequence shown here is derived from an EMBL/GenBank/DDBJ whole genome shotgun (WGS) entry which is preliminary data.</text>
</comment>
<dbReference type="Proteomes" id="UP001076464">
    <property type="component" value="Unassembled WGS sequence"/>
</dbReference>
<name>A0ACC6C896_9BURK</name>
<evidence type="ECO:0000313" key="1">
    <source>
        <dbReference type="EMBL" id="MCY4744632.1"/>
    </source>
</evidence>
<organism evidence="1 2">
    <name type="scientific">Roseateles hydrophilus</name>
    <dbReference type="NCBI Taxonomy" id="2975054"/>
    <lineage>
        <taxon>Bacteria</taxon>
        <taxon>Pseudomonadati</taxon>
        <taxon>Pseudomonadota</taxon>
        <taxon>Betaproteobacteria</taxon>
        <taxon>Burkholderiales</taxon>
        <taxon>Sphaerotilaceae</taxon>
        <taxon>Roseateles</taxon>
    </lineage>
</organism>